<evidence type="ECO:0000256" key="3">
    <source>
        <dbReference type="ARBA" id="ARBA00022553"/>
    </source>
</evidence>
<name>A0ABU1N0F8_9CAUL</name>
<dbReference type="SUPFAM" id="SSF52172">
    <property type="entry name" value="CheY-like"/>
    <property type="match status" value="1"/>
</dbReference>
<keyword evidence="6" id="KW-0812">Transmembrane</keyword>
<organism evidence="10 11">
    <name type="scientific">Caulobacter rhizosphaerae</name>
    <dbReference type="NCBI Taxonomy" id="2010972"/>
    <lineage>
        <taxon>Bacteria</taxon>
        <taxon>Pseudomonadati</taxon>
        <taxon>Pseudomonadota</taxon>
        <taxon>Alphaproteobacteria</taxon>
        <taxon>Caulobacterales</taxon>
        <taxon>Caulobacteraceae</taxon>
        <taxon>Caulobacter</taxon>
    </lineage>
</organism>
<evidence type="ECO:0000256" key="5">
    <source>
        <dbReference type="PROSITE-ProRule" id="PRU00169"/>
    </source>
</evidence>
<dbReference type="InterPro" id="IPR036097">
    <property type="entry name" value="HisK_dim/P_sf"/>
</dbReference>
<gene>
    <name evidence="10" type="ORF">J2800_002658</name>
</gene>
<dbReference type="RefSeq" id="WP_310032164.1">
    <property type="nucleotide sequence ID" value="NZ_JAVDRL010000007.1"/>
</dbReference>
<evidence type="ECO:0000313" key="11">
    <source>
        <dbReference type="Proteomes" id="UP001262754"/>
    </source>
</evidence>
<sequence length="857" mass="94368">MRRYVLFLAAIATLLAGPCGPALARSPQSAKLDALYREIRRDEIQPPARENDDIERVGRRALRQHGDKRLYGLWSVLYAYKSNQVQPQFDEWSHRVRRLAEEDHDAELATLVDLLQMAYRHESGGFRTFTEADWTRFLDRSGPNIRLMAAVERIRSLGRSGQWADASRLAAEATGQLERRGAIARPLLAETHQVHSYTLSYIGDKEGALDHMSQAARLDEGNAFYMRKVERMYDIAYTAAEVGELDAAEHFAGVHHNMTQAAGDPDLKTWDRYLCARIASDRHAPGRVLGCLADGDFEIAHPTNRLTGLSLRLRAQARAELGDAAAARTDLEALRAVPVDRLERDPQAELLLSAYIALAEHRGEEAFRLLDQWRRQDHEKTQAALSRNGAQMASALETELKSKRDESKRLTAEVELNRRLAHASIVIAMLLGVLVLGGVAWGVYLRRASERLKEARGRAETANEAKSAFLAVMSHELRTPLNGMLGMAQALRTESLDARQREQVELMIDSGDTLLVLLNDILDLSKIEAGKLEISPTAGDLVGVCARLVGGYQPTAREKGVELVFTVAGEPPPMLLFDAVRVRQCLANLLSNALKFTVVGRVDVTLAWRPDPQTGRTAVSLTVRDTGIGMSPATLSKLFGAFTQADASTTRTFGGTGLGLNITRRLAELMDGEIVVDSREGRGSVFTLGFQVDVASSSAMDGAAPAFGAANEDEPTRSPLQGRRVLVVDDHPVNRRVIKLFLAPFDCDLVEVENGREALDALEAEIFDLVLMDVNMPVMDGLEATRRLRRDPRWAGLPVIALTADVMRTQIDTCLEAGMDAHIAKPIDLRDLLSVLVQVLDKRGAASADRAEVEATI</sequence>
<dbReference type="InterPro" id="IPR003661">
    <property type="entry name" value="HisK_dim/P_dom"/>
</dbReference>
<feature type="domain" description="Histidine kinase" evidence="8">
    <location>
        <begin position="472"/>
        <end position="694"/>
    </location>
</feature>
<dbReference type="EMBL" id="JAVDRL010000007">
    <property type="protein sequence ID" value="MDR6531905.1"/>
    <property type="molecule type" value="Genomic_DNA"/>
</dbReference>
<evidence type="ECO:0000256" key="1">
    <source>
        <dbReference type="ARBA" id="ARBA00000085"/>
    </source>
</evidence>
<keyword evidence="7" id="KW-0732">Signal</keyword>
<feature type="chain" id="PRO_5046785225" description="histidine kinase" evidence="7">
    <location>
        <begin position="25"/>
        <end position="857"/>
    </location>
</feature>
<dbReference type="SUPFAM" id="SSF55874">
    <property type="entry name" value="ATPase domain of HSP90 chaperone/DNA topoisomerase II/histidine kinase"/>
    <property type="match status" value="1"/>
</dbReference>
<keyword evidence="11" id="KW-1185">Reference proteome</keyword>
<feature type="signal peptide" evidence="7">
    <location>
        <begin position="1"/>
        <end position="24"/>
    </location>
</feature>
<evidence type="ECO:0000256" key="4">
    <source>
        <dbReference type="ARBA" id="ARBA00023012"/>
    </source>
</evidence>
<evidence type="ECO:0000313" key="10">
    <source>
        <dbReference type="EMBL" id="MDR6531905.1"/>
    </source>
</evidence>
<dbReference type="EC" id="2.7.13.3" evidence="2"/>
<dbReference type="InterPro" id="IPR003594">
    <property type="entry name" value="HATPase_dom"/>
</dbReference>
<dbReference type="CDD" id="cd16922">
    <property type="entry name" value="HATPase_EvgS-ArcB-TorS-like"/>
    <property type="match status" value="1"/>
</dbReference>
<feature type="transmembrane region" description="Helical" evidence="6">
    <location>
        <begin position="420"/>
        <end position="444"/>
    </location>
</feature>
<reference evidence="10 11" key="1">
    <citation type="submission" date="2023-07" db="EMBL/GenBank/DDBJ databases">
        <title>Sorghum-associated microbial communities from plants grown in Nebraska, USA.</title>
        <authorList>
            <person name="Schachtman D."/>
        </authorList>
    </citation>
    <scope>NUCLEOTIDE SEQUENCE [LARGE SCALE GENOMIC DNA]</scope>
    <source>
        <strain evidence="10 11">DS2154</strain>
    </source>
</reference>
<dbReference type="InterPro" id="IPR011006">
    <property type="entry name" value="CheY-like_superfamily"/>
</dbReference>
<dbReference type="CDD" id="cd00082">
    <property type="entry name" value="HisKA"/>
    <property type="match status" value="1"/>
</dbReference>
<dbReference type="SUPFAM" id="SSF47384">
    <property type="entry name" value="Homodimeric domain of signal transducing histidine kinase"/>
    <property type="match status" value="1"/>
</dbReference>
<dbReference type="PROSITE" id="PS50109">
    <property type="entry name" value="HIS_KIN"/>
    <property type="match status" value="1"/>
</dbReference>
<dbReference type="PROSITE" id="PS50110">
    <property type="entry name" value="RESPONSE_REGULATORY"/>
    <property type="match status" value="1"/>
</dbReference>
<dbReference type="InterPro" id="IPR005467">
    <property type="entry name" value="His_kinase_dom"/>
</dbReference>
<dbReference type="Pfam" id="PF00512">
    <property type="entry name" value="HisKA"/>
    <property type="match status" value="1"/>
</dbReference>
<dbReference type="InterPro" id="IPR001789">
    <property type="entry name" value="Sig_transdc_resp-reg_receiver"/>
</dbReference>
<comment type="catalytic activity">
    <reaction evidence="1">
        <text>ATP + protein L-histidine = ADP + protein N-phospho-L-histidine.</text>
        <dbReference type="EC" id="2.7.13.3"/>
    </reaction>
</comment>
<evidence type="ECO:0000256" key="7">
    <source>
        <dbReference type="SAM" id="SignalP"/>
    </source>
</evidence>
<dbReference type="SMART" id="SM00387">
    <property type="entry name" value="HATPase_c"/>
    <property type="match status" value="1"/>
</dbReference>
<keyword evidence="6" id="KW-1133">Transmembrane helix</keyword>
<dbReference type="PANTHER" id="PTHR45339:SF1">
    <property type="entry name" value="HYBRID SIGNAL TRANSDUCTION HISTIDINE KINASE J"/>
    <property type="match status" value="1"/>
</dbReference>
<evidence type="ECO:0000259" key="8">
    <source>
        <dbReference type="PROSITE" id="PS50109"/>
    </source>
</evidence>
<dbReference type="SMART" id="SM00388">
    <property type="entry name" value="HisKA"/>
    <property type="match status" value="1"/>
</dbReference>
<protein>
    <recommendedName>
        <fullName evidence="2">histidine kinase</fullName>
        <ecNumber evidence="2">2.7.13.3</ecNumber>
    </recommendedName>
</protein>
<dbReference type="Pfam" id="PF02518">
    <property type="entry name" value="HATPase_c"/>
    <property type="match status" value="1"/>
</dbReference>
<feature type="domain" description="Response regulatory" evidence="9">
    <location>
        <begin position="724"/>
        <end position="840"/>
    </location>
</feature>
<dbReference type="PANTHER" id="PTHR45339">
    <property type="entry name" value="HYBRID SIGNAL TRANSDUCTION HISTIDINE KINASE J"/>
    <property type="match status" value="1"/>
</dbReference>
<dbReference type="CDD" id="cd17546">
    <property type="entry name" value="REC_hyHK_CKI1_RcsC-like"/>
    <property type="match status" value="1"/>
</dbReference>
<dbReference type="InterPro" id="IPR036890">
    <property type="entry name" value="HATPase_C_sf"/>
</dbReference>
<dbReference type="SMART" id="SM00448">
    <property type="entry name" value="REC"/>
    <property type="match status" value="1"/>
</dbReference>
<dbReference type="PRINTS" id="PR00344">
    <property type="entry name" value="BCTRLSENSOR"/>
</dbReference>
<accession>A0ABU1N0F8</accession>
<dbReference type="Gene3D" id="3.40.50.2300">
    <property type="match status" value="1"/>
</dbReference>
<feature type="modified residue" description="4-aspartylphosphate" evidence="5">
    <location>
        <position position="773"/>
    </location>
</feature>
<dbReference type="Gene3D" id="3.30.565.10">
    <property type="entry name" value="Histidine kinase-like ATPase, C-terminal domain"/>
    <property type="match status" value="1"/>
</dbReference>
<evidence type="ECO:0000259" key="9">
    <source>
        <dbReference type="PROSITE" id="PS50110"/>
    </source>
</evidence>
<evidence type="ECO:0000256" key="2">
    <source>
        <dbReference type="ARBA" id="ARBA00012438"/>
    </source>
</evidence>
<comment type="caution">
    <text evidence="10">The sequence shown here is derived from an EMBL/GenBank/DDBJ whole genome shotgun (WGS) entry which is preliminary data.</text>
</comment>
<dbReference type="Gene3D" id="1.10.287.130">
    <property type="match status" value="1"/>
</dbReference>
<evidence type="ECO:0000256" key="6">
    <source>
        <dbReference type="SAM" id="Phobius"/>
    </source>
</evidence>
<keyword evidence="6" id="KW-0472">Membrane</keyword>
<keyword evidence="3 5" id="KW-0597">Phosphoprotein</keyword>
<keyword evidence="4" id="KW-0902">Two-component regulatory system</keyword>
<dbReference type="InterPro" id="IPR004358">
    <property type="entry name" value="Sig_transdc_His_kin-like_C"/>
</dbReference>
<dbReference type="Proteomes" id="UP001262754">
    <property type="component" value="Unassembled WGS sequence"/>
</dbReference>
<proteinExistence type="predicted"/>
<dbReference type="Pfam" id="PF00072">
    <property type="entry name" value="Response_reg"/>
    <property type="match status" value="1"/>
</dbReference>